<dbReference type="InterPro" id="IPR023170">
    <property type="entry name" value="HhH_base_excis_C"/>
</dbReference>
<evidence type="ECO:0000313" key="15">
    <source>
        <dbReference type="EMBL" id="GGK29294.1"/>
    </source>
</evidence>
<dbReference type="PROSITE" id="PS00764">
    <property type="entry name" value="ENDONUCLEASE_III_1"/>
    <property type="match status" value="1"/>
</dbReference>
<dbReference type="Gene3D" id="1.10.1670.10">
    <property type="entry name" value="Helix-hairpin-Helix base-excision DNA repair enzymes (C-terminal)"/>
    <property type="match status" value="1"/>
</dbReference>
<dbReference type="Proteomes" id="UP000647587">
    <property type="component" value="Unassembled WGS sequence"/>
</dbReference>
<dbReference type="Pfam" id="PF00730">
    <property type="entry name" value="HhH-GPD"/>
    <property type="match status" value="1"/>
</dbReference>
<evidence type="ECO:0000256" key="11">
    <source>
        <dbReference type="ARBA" id="ARBA00023014"/>
    </source>
</evidence>
<dbReference type="Gene3D" id="1.10.340.30">
    <property type="entry name" value="Hypothetical protein, domain 2"/>
    <property type="match status" value="1"/>
</dbReference>
<comment type="cofactor">
    <cofactor evidence="2">
        <name>[4Fe-4S] cluster</name>
        <dbReference type="ChEBI" id="CHEBI:49883"/>
    </cofactor>
</comment>
<comment type="catalytic activity">
    <reaction evidence="1">
        <text>Hydrolyzes free adenine bases from 7,8-dihydro-8-oxoguanine:adenine mismatched double-stranded DNA, leaving an apurinic site.</text>
        <dbReference type="EC" id="3.2.2.31"/>
    </reaction>
</comment>
<evidence type="ECO:0000256" key="2">
    <source>
        <dbReference type="ARBA" id="ARBA00001966"/>
    </source>
</evidence>
<dbReference type="InterPro" id="IPR029119">
    <property type="entry name" value="MutY_C"/>
</dbReference>
<dbReference type="SUPFAM" id="SSF55811">
    <property type="entry name" value="Nudix"/>
    <property type="match status" value="1"/>
</dbReference>
<dbReference type="SMART" id="SM00478">
    <property type="entry name" value="ENDO3c"/>
    <property type="match status" value="1"/>
</dbReference>
<keyword evidence="16" id="KW-1185">Reference proteome</keyword>
<proteinExistence type="inferred from homology"/>
<protein>
    <recommendedName>
        <fullName evidence="5">Adenine DNA glycosylase</fullName>
        <ecNumber evidence="4">3.2.2.31</ecNumber>
    </recommendedName>
</protein>
<evidence type="ECO:0000256" key="3">
    <source>
        <dbReference type="ARBA" id="ARBA00008343"/>
    </source>
</evidence>
<keyword evidence="12" id="KW-0234">DNA repair</keyword>
<organism evidence="15 16">
    <name type="scientific">Deinococcus malanensis</name>
    <dbReference type="NCBI Taxonomy" id="1706855"/>
    <lineage>
        <taxon>Bacteria</taxon>
        <taxon>Thermotogati</taxon>
        <taxon>Deinococcota</taxon>
        <taxon>Deinococci</taxon>
        <taxon>Deinococcales</taxon>
        <taxon>Deinococcaceae</taxon>
        <taxon>Deinococcus</taxon>
    </lineage>
</organism>
<dbReference type="InterPro" id="IPR011257">
    <property type="entry name" value="DNA_glycosylase"/>
</dbReference>
<keyword evidence="10" id="KW-0408">Iron</keyword>
<dbReference type="InterPro" id="IPR003651">
    <property type="entry name" value="Endonuclease3_FeS-loop_motif"/>
</dbReference>
<evidence type="ECO:0000256" key="13">
    <source>
        <dbReference type="ARBA" id="ARBA00023295"/>
    </source>
</evidence>
<dbReference type="RefSeq" id="WP_373291907.1">
    <property type="nucleotide sequence ID" value="NZ_BMPP01000009.1"/>
</dbReference>
<dbReference type="SUPFAM" id="SSF48150">
    <property type="entry name" value="DNA-glycosylase"/>
    <property type="match status" value="1"/>
</dbReference>
<keyword evidence="11" id="KW-0411">Iron-sulfur</keyword>
<dbReference type="NCBIfam" id="TIGR01084">
    <property type="entry name" value="mutY"/>
    <property type="match status" value="1"/>
</dbReference>
<dbReference type="InterPro" id="IPR044298">
    <property type="entry name" value="MIG/MutY"/>
</dbReference>
<dbReference type="EC" id="3.2.2.31" evidence="4"/>
<dbReference type="InterPro" id="IPR005760">
    <property type="entry name" value="A/G_AdeGlyc_MutY"/>
</dbReference>
<evidence type="ECO:0000256" key="1">
    <source>
        <dbReference type="ARBA" id="ARBA00000843"/>
    </source>
</evidence>
<dbReference type="InterPro" id="IPR003265">
    <property type="entry name" value="HhH-GPD_domain"/>
</dbReference>
<evidence type="ECO:0000259" key="14">
    <source>
        <dbReference type="SMART" id="SM00478"/>
    </source>
</evidence>
<dbReference type="Pfam" id="PF00633">
    <property type="entry name" value="HHH"/>
    <property type="match status" value="1"/>
</dbReference>
<dbReference type="EMBL" id="BMPP01000009">
    <property type="protein sequence ID" value="GGK29294.1"/>
    <property type="molecule type" value="Genomic_DNA"/>
</dbReference>
<evidence type="ECO:0000256" key="10">
    <source>
        <dbReference type="ARBA" id="ARBA00023004"/>
    </source>
</evidence>
<keyword evidence="8" id="KW-0227">DNA damage</keyword>
<evidence type="ECO:0000256" key="8">
    <source>
        <dbReference type="ARBA" id="ARBA00022763"/>
    </source>
</evidence>
<dbReference type="PANTHER" id="PTHR42944">
    <property type="entry name" value="ADENINE DNA GLYCOSYLASE"/>
    <property type="match status" value="1"/>
</dbReference>
<dbReference type="InterPro" id="IPR000445">
    <property type="entry name" value="HhH_motif"/>
</dbReference>
<feature type="domain" description="HhH-GPD" evidence="14">
    <location>
        <begin position="55"/>
        <end position="198"/>
    </location>
</feature>
<dbReference type="InterPro" id="IPR004035">
    <property type="entry name" value="Endouclease-III_FeS-bd_BS"/>
</dbReference>
<dbReference type="CDD" id="cd00056">
    <property type="entry name" value="ENDO3c"/>
    <property type="match status" value="1"/>
</dbReference>
<evidence type="ECO:0000256" key="5">
    <source>
        <dbReference type="ARBA" id="ARBA00022023"/>
    </source>
</evidence>
<keyword evidence="13" id="KW-0326">Glycosidase</keyword>
<dbReference type="Gene3D" id="3.90.79.10">
    <property type="entry name" value="Nucleoside Triphosphate Pyrophosphohydrolase"/>
    <property type="match status" value="1"/>
</dbReference>
<sequence length="353" mass="38423">MTVFSDVPDPEEAGDRAALRAALLSWFDTSGRDLPWRAGMEGKRDPYRVWVSEILLQQTQVARGLTYYDRFLKAFPTVQALAQAPEGDVLKAWEGCGYYARARNLHRAARQVAAQGFPDSYEGWRALPGVGPYTAAAVASLAYGEARAVNDGNVRRVLARLYAQAVPSEAWVQAQADTLLDSQRPGAWNEALMDLGATVCTPRSPRCGACPVSGHCRAFAQGRPAAYPAPKVRAAVQEVQAVAVLIGDHIRAVLERRTGSLLGGLMGLPMEVVGPGETAEQVLHRLCERLHAGRTVLLGQVSHTMTHRRITLQVYAAQAALPVQSVEDSALSRLDHKALDLYTRQQTSLFTPD</sequence>
<evidence type="ECO:0000256" key="9">
    <source>
        <dbReference type="ARBA" id="ARBA00022801"/>
    </source>
</evidence>
<evidence type="ECO:0000256" key="6">
    <source>
        <dbReference type="ARBA" id="ARBA00022485"/>
    </source>
</evidence>
<dbReference type="PANTHER" id="PTHR42944:SF1">
    <property type="entry name" value="ADENINE DNA GLYCOSYLASE"/>
    <property type="match status" value="1"/>
</dbReference>
<evidence type="ECO:0000256" key="12">
    <source>
        <dbReference type="ARBA" id="ARBA00023204"/>
    </source>
</evidence>
<dbReference type="InterPro" id="IPR015797">
    <property type="entry name" value="NUDIX_hydrolase-like_dom_sf"/>
</dbReference>
<keyword evidence="9" id="KW-0378">Hydrolase</keyword>
<comment type="similarity">
    <text evidence="3">Belongs to the Nth/MutY family.</text>
</comment>
<dbReference type="SMART" id="SM00525">
    <property type="entry name" value="FES"/>
    <property type="match status" value="1"/>
</dbReference>
<dbReference type="Pfam" id="PF10576">
    <property type="entry name" value="EndIII_4Fe-2S"/>
    <property type="match status" value="1"/>
</dbReference>
<dbReference type="Pfam" id="PF14815">
    <property type="entry name" value="NUDIX_4"/>
    <property type="match status" value="1"/>
</dbReference>
<evidence type="ECO:0000256" key="7">
    <source>
        <dbReference type="ARBA" id="ARBA00022723"/>
    </source>
</evidence>
<accession>A0ABQ2EWI6</accession>
<name>A0ABQ2EWI6_9DEIO</name>
<comment type="caution">
    <text evidence="15">The sequence shown here is derived from an EMBL/GenBank/DDBJ whole genome shotgun (WGS) entry which is preliminary data.</text>
</comment>
<evidence type="ECO:0000313" key="16">
    <source>
        <dbReference type="Proteomes" id="UP000647587"/>
    </source>
</evidence>
<evidence type="ECO:0000256" key="4">
    <source>
        <dbReference type="ARBA" id="ARBA00012045"/>
    </source>
</evidence>
<reference evidence="16" key="1">
    <citation type="journal article" date="2019" name="Int. J. Syst. Evol. Microbiol.">
        <title>The Global Catalogue of Microorganisms (GCM) 10K type strain sequencing project: providing services to taxonomists for standard genome sequencing and annotation.</title>
        <authorList>
            <consortium name="The Broad Institute Genomics Platform"/>
            <consortium name="The Broad Institute Genome Sequencing Center for Infectious Disease"/>
            <person name="Wu L."/>
            <person name="Ma J."/>
        </authorList>
    </citation>
    <scope>NUCLEOTIDE SEQUENCE [LARGE SCALE GENOMIC DNA]</scope>
    <source>
        <strain evidence="16">JCM 30331</strain>
    </source>
</reference>
<keyword evidence="6" id="KW-0004">4Fe-4S</keyword>
<keyword evidence="7" id="KW-0479">Metal-binding</keyword>
<gene>
    <name evidence="15" type="ORF">GCM10008955_23850</name>
</gene>